<evidence type="ECO:0000313" key="1">
    <source>
        <dbReference type="EMBL" id="PON90884.1"/>
    </source>
</evidence>
<organism evidence="1 2">
    <name type="scientific">Trema orientale</name>
    <name type="common">Charcoal tree</name>
    <name type="synonym">Celtis orientalis</name>
    <dbReference type="NCBI Taxonomy" id="63057"/>
    <lineage>
        <taxon>Eukaryota</taxon>
        <taxon>Viridiplantae</taxon>
        <taxon>Streptophyta</taxon>
        <taxon>Embryophyta</taxon>
        <taxon>Tracheophyta</taxon>
        <taxon>Spermatophyta</taxon>
        <taxon>Magnoliopsida</taxon>
        <taxon>eudicotyledons</taxon>
        <taxon>Gunneridae</taxon>
        <taxon>Pentapetalae</taxon>
        <taxon>rosids</taxon>
        <taxon>fabids</taxon>
        <taxon>Rosales</taxon>
        <taxon>Cannabaceae</taxon>
        <taxon>Trema</taxon>
    </lineage>
</organism>
<dbReference type="AlphaFoldDB" id="A0A2P5EZC8"/>
<proteinExistence type="predicted"/>
<name>A0A2P5EZC8_TREOI</name>
<gene>
    <name evidence="1" type="ORF">TorRG33x02_132900</name>
</gene>
<comment type="caution">
    <text evidence="1">The sequence shown here is derived from an EMBL/GenBank/DDBJ whole genome shotgun (WGS) entry which is preliminary data.</text>
</comment>
<dbReference type="GO" id="GO:0016740">
    <property type="term" value="F:transferase activity"/>
    <property type="evidence" value="ECO:0007669"/>
    <property type="project" value="UniProtKB-KW"/>
</dbReference>
<dbReference type="OrthoDB" id="10587412at2759"/>
<dbReference type="EMBL" id="JXTC01000079">
    <property type="protein sequence ID" value="PON90884.1"/>
    <property type="molecule type" value="Genomic_DNA"/>
</dbReference>
<sequence length="88" mass="9464">MVACIFDHRIADAYSANMFLISWAHMAQSKPFSLLPSFRRSLLNPRRLAGSHVDSSLDDMYVPITALPPLTAATAGEATGGAPSSCRL</sequence>
<dbReference type="InParanoid" id="A0A2P5EZC8"/>
<dbReference type="Pfam" id="PF02458">
    <property type="entry name" value="Transferase"/>
    <property type="match status" value="1"/>
</dbReference>
<keyword evidence="2" id="KW-1185">Reference proteome</keyword>
<reference evidence="2" key="1">
    <citation type="submission" date="2016-06" db="EMBL/GenBank/DDBJ databases">
        <title>Parallel loss of symbiosis genes in relatives of nitrogen-fixing non-legume Parasponia.</title>
        <authorList>
            <person name="Van Velzen R."/>
            <person name="Holmer R."/>
            <person name="Bu F."/>
            <person name="Rutten L."/>
            <person name="Van Zeijl A."/>
            <person name="Liu W."/>
            <person name="Santuari L."/>
            <person name="Cao Q."/>
            <person name="Sharma T."/>
            <person name="Shen D."/>
            <person name="Roswanjaya Y."/>
            <person name="Wardhani T."/>
            <person name="Kalhor M.S."/>
            <person name="Jansen J."/>
            <person name="Van den Hoogen J."/>
            <person name="Gungor B."/>
            <person name="Hartog M."/>
            <person name="Hontelez J."/>
            <person name="Verver J."/>
            <person name="Yang W.-C."/>
            <person name="Schijlen E."/>
            <person name="Repin R."/>
            <person name="Schilthuizen M."/>
            <person name="Schranz E."/>
            <person name="Heidstra R."/>
            <person name="Miyata K."/>
            <person name="Fedorova E."/>
            <person name="Kohlen W."/>
            <person name="Bisseling T."/>
            <person name="Smit S."/>
            <person name="Geurts R."/>
        </authorList>
    </citation>
    <scope>NUCLEOTIDE SEQUENCE [LARGE SCALE GENOMIC DNA]</scope>
    <source>
        <strain evidence="2">cv. RG33-2</strain>
    </source>
</reference>
<dbReference type="Gene3D" id="3.30.559.10">
    <property type="entry name" value="Chloramphenicol acetyltransferase-like domain"/>
    <property type="match status" value="1"/>
</dbReference>
<evidence type="ECO:0000313" key="2">
    <source>
        <dbReference type="Proteomes" id="UP000237000"/>
    </source>
</evidence>
<protein>
    <submittedName>
        <fullName evidence="1">Transferase</fullName>
    </submittedName>
</protein>
<dbReference type="InterPro" id="IPR023213">
    <property type="entry name" value="CAT-like_dom_sf"/>
</dbReference>
<keyword evidence="1" id="KW-0808">Transferase</keyword>
<accession>A0A2P5EZC8</accession>
<dbReference type="STRING" id="63057.A0A2P5EZC8"/>
<dbReference type="Proteomes" id="UP000237000">
    <property type="component" value="Unassembled WGS sequence"/>
</dbReference>